<name>A0A1H3GNS1_9PSEU</name>
<keyword evidence="1" id="KW-0805">Transcription regulation</keyword>
<evidence type="ECO:0000313" key="6">
    <source>
        <dbReference type="EMBL" id="SDY04134.1"/>
    </source>
</evidence>
<sequence>MVPDPKRKLLEAAIDHVARNGVGDLSLRTLATAIGTSHRMLIYHFGSKEGLLVEVVREVEARQRAVLAGLDLGADRPPLEIAREFWRHLTGEALRHNERLFFELYGQALQGRPGTTTMLDGIIDDWLAPMAELLGRLGVDEADRESHARLGLAVTRGLLLDLVTTGDVAGVTAAMDRFLDGYAREALT</sequence>
<proteinExistence type="predicted"/>
<dbReference type="EMBL" id="FNON01000004">
    <property type="protein sequence ID" value="SDY04134.1"/>
    <property type="molecule type" value="Genomic_DNA"/>
</dbReference>
<dbReference type="GO" id="GO:0003700">
    <property type="term" value="F:DNA-binding transcription factor activity"/>
    <property type="evidence" value="ECO:0007669"/>
    <property type="project" value="TreeGrafter"/>
</dbReference>
<dbReference type="Pfam" id="PF00440">
    <property type="entry name" value="TetR_N"/>
    <property type="match status" value="1"/>
</dbReference>
<feature type="DNA-binding region" description="H-T-H motif" evidence="4">
    <location>
        <begin position="26"/>
        <end position="45"/>
    </location>
</feature>
<dbReference type="PANTHER" id="PTHR30055:SF234">
    <property type="entry name" value="HTH-TYPE TRANSCRIPTIONAL REGULATOR BETI"/>
    <property type="match status" value="1"/>
</dbReference>
<dbReference type="InterPro" id="IPR001647">
    <property type="entry name" value="HTH_TetR"/>
</dbReference>
<dbReference type="InterPro" id="IPR009057">
    <property type="entry name" value="Homeodomain-like_sf"/>
</dbReference>
<evidence type="ECO:0000256" key="3">
    <source>
        <dbReference type="ARBA" id="ARBA00023163"/>
    </source>
</evidence>
<protein>
    <submittedName>
        <fullName evidence="6">DNA-binding transcriptional regulator, AcrR family</fullName>
    </submittedName>
</protein>
<dbReference type="SUPFAM" id="SSF46689">
    <property type="entry name" value="Homeodomain-like"/>
    <property type="match status" value="1"/>
</dbReference>
<keyword evidence="3" id="KW-0804">Transcription</keyword>
<accession>A0A1H3GNS1</accession>
<keyword evidence="7" id="KW-1185">Reference proteome</keyword>
<dbReference type="OrthoDB" id="5177743at2"/>
<dbReference type="STRING" id="589385.SAMN05421504_104310"/>
<reference evidence="6 7" key="1">
    <citation type="submission" date="2016-10" db="EMBL/GenBank/DDBJ databases">
        <authorList>
            <person name="de Groot N.N."/>
        </authorList>
    </citation>
    <scope>NUCLEOTIDE SEQUENCE [LARGE SCALE GENOMIC DNA]</scope>
    <source>
        <strain evidence="6 7">CPCC 202699</strain>
    </source>
</reference>
<keyword evidence="2 4" id="KW-0238">DNA-binding</keyword>
<dbReference type="GO" id="GO:0000976">
    <property type="term" value="F:transcription cis-regulatory region binding"/>
    <property type="evidence" value="ECO:0007669"/>
    <property type="project" value="TreeGrafter"/>
</dbReference>
<evidence type="ECO:0000256" key="4">
    <source>
        <dbReference type="PROSITE-ProRule" id="PRU00335"/>
    </source>
</evidence>
<dbReference type="Proteomes" id="UP000199515">
    <property type="component" value="Unassembled WGS sequence"/>
</dbReference>
<evidence type="ECO:0000256" key="2">
    <source>
        <dbReference type="ARBA" id="ARBA00023125"/>
    </source>
</evidence>
<dbReference type="PRINTS" id="PR00455">
    <property type="entry name" value="HTHTETR"/>
</dbReference>
<feature type="domain" description="HTH tetR-type" evidence="5">
    <location>
        <begin position="3"/>
        <end position="63"/>
    </location>
</feature>
<dbReference type="PROSITE" id="PS50977">
    <property type="entry name" value="HTH_TETR_2"/>
    <property type="match status" value="1"/>
</dbReference>
<organism evidence="6 7">
    <name type="scientific">Amycolatopsis xylanica</name>
    <dbReference type="NCBI Taxonomy" id="589385"/>
    <lineage>
        <taxon>Bacteria</taxon>
        <taxon>Bacillati</taxon>
        <taxon>Actinomycetota</taxon>
        <taxon>Actinomycetes</taxon>
        <taxon>Pseudonocardiales</taxon>
        <taxon>Pseudonocardiaceae</taxon>
        <taxon>Amycolatopsis</taxon>
    </lineage>
</organism>
<dbReference type="Gene3D" id="1.10.357.10">
    <property type="entry name" value="Tetracycline Repressor, domain 2"/>
    <property type="match status" value="1"/>
</dbReference>
<evidence type="ECO:0000313" key="7">
    <source>
        <dbReference type="Proteomes" id="UP000199515"/>
    </source>
</evidence>
<dbReference type="InterPro" id="IPR050109">
    <property type="entry name" value="HTH-type_TetR-like_transc_reg"/>
</dbReference>
<evidence type="ECO:0000259" key="5">
    <source>
        <dbReference type="PROSITE" id="PS50977"/>
    </source>
</evidence>
<dbReference type="AlphaFoldDB" id="A0A1H3GNS1"/>
<dbReference type="PANTHER" id="PTHR30055">
    <property type="entry name" value="HTH-TYPE TRANSCRIPTIONAL REGULATOR RUTR"/>
    <property type="match status" value="1"/>
</dbReference>
<gene>
    <name evidence="6" type="ORF">SAMN05421504_104310</name>
</gene>
<evidence type="ECO:0000256" key="1">
    <source>
        <dbReference type="ARBA" id="ARBA00023015"/>
    </source>
</evidence>